<dbReference type="EMBL" id="SPRH01000001">
    <property type="protein sequence ID" value="TIC05045.1"/>
    <property type="molecule type" value="Genomic_DNA"/>
</dbReference>
<dbReference type="Pfam" id="PF24571">
    <property type="entry name" value="HEAT_SCC3-SA"/>
    <property type="match status" value="1"/>
</dbReference>
<feature type="compositionally biased region" description="Acidic residues" evidence="1">
    <location>
        <begin position="893"/>
        <end position="912"/>
    </location>
</feature>
<dbReference type="Pfam" id="PF08514">
    <property type="entry name" value="STAG"/>
    <property type="match status" value="1"/>
</dbReference>
<comment type="caution">
    <text evidence="3">The sequence shown here is derived from an EMBL/GenBank/DDBJ whole genome shotgun (WGS) entry which is preliminary data.</text>
</comment>
<proteinExistence type="predicted"/>
<dbReference type="GO" id="GO:0008278">
    <property type="term" value="C:cohesin complex"/>
    <property type="evidence" value="ECO:0007669"/>
    <property type="project" value="TreeGrafter"/>
</dbReference>
<feature type="compositionally biased region" description="Acidic residues" evidence="1">
    <location>
        <begin position="31"/>
        <end position="49"/>
    </location>
</feature>
<feature type="region of interest" description="Disordered" evidence="1">
    <location>
        <begin position="891"/>
        <end position="941"/>
    </location>
</feature>
<sequence>MAVPFSSNVTTPTSTPNKRRRSTRTRKETAAEGEMDLDSAGETDHDESDNVPSPAESSQDEFEDVAPAKKPRKSAIKGTSNRTKKKNVQIIRDNGTENALYETLTEATVDVPTAVQEWLGSYVDDRHESLQTLINCLIKVGHPSRCQQSITADQAVDFDGIPDVIDSLERSFKSQSNTVYPLIHRAGNLKKIGVAITKFLDELVKSSSESLTLYEESENGETLMETLQHWITSLTSSPLRAFRHTATVWGLSLSSALCKLARDFDKQFSKESSRRQTSNKSETLLSRKTTVENFIQEVTDGVFIHRYRDIEPIIRSECVKALGFWMKTWPNHFLEGNYLRYTGWLLSDTDASVRHAAIDSLVPLYSSEEHLTQLQHFTDRFKQRLIEISLRDIDASVKISSLKLITAIDNHELLEDDERMQISKLAFDLNPKVRKACGGFWQTLVDDEQKRLVGTAPNMNENNYDIEQLGTIKAFTSLLVTSTRIIDGPEKRRTGNEAGSRLRIALDDLWSSLDVVRDWKAMLDTLIIDHSTIDDNFSQFKLTEDEEDMLVELFCACVNHIHDESDAASDTSIRRKKKPVVGDELTKVSRQLIQDLPNLYSKHQAIPSRMADLLTLPRAMELTLYLDMRMEGAFESLYNEISQQFQKHSLPSVLEAATESIFALNNANVLVNISERNYDALVYNLVSSLKSLVSGQEIENADIDEDSANRIQSALLRFVFISTRVKLGDTMDESAGDDASVSQIVLALATRGALGYEIEAKMVENALQLLFLNLLWRASDLVKMEAITTEREDSEYEIKLSQLNQSRDDLYQLVVDLSVGSTSNSTESVKSKAFKILMELAILFTNGRSKEFSTGISKHSSIEFSEEIQLRCMGYVEAEIEQFAQDCRFNADEGNEEDDDEVSEGDDSSDDEAQSKTKKKTKATSKAKQSKKTKKQESTLALQPDHIDKTYEFSEMIAVTVKSIRLGVMPIDKLPVILAHHGRFGVLFDSLNKLALDAIREISLYAGSEYYLGIVQVISSSLISAHKLLLEGKVDDDSHLISLGRSLSSSLIVRGAQLKIVKKTSPNVIVAIHKRVLTDLVDNLKPVVGEQRKNAAKISQINSGFKALHHLLAAGPSGLIEGKHVLEVKNFYDELLKSAEIAVGTSSKIWDGARSYEKKLVNLIAKDKNLVRHTEDGDASMVRQARPRAVATAAKELSKDMVESDEESDDNSENEHAEEQDEEPENDAEENDDTVEPEGEKEGVASSSPLSKLPEEEDDESENVSSQMSKKRSRQSDVQPEMESPTKGLQQSNILRTKRSRII</sequence>
<dbReference type="PANTHER" id="PTHR11199">
    <property type="entry name" value="STROMAL ANTIGEN"/>
    <property type="match status" value="1"/>
</dbReference>
<dbReference type="Proteomes" id="UP000307169">
    <property type="component" value="Unassembled WGS sequence"/>
</dbReference>
<dbReference type="PROSITE" id="PS51425">
    <property type="entry name" value="SCD"/>
    <property type="match status" value="1"/>
</dbReference>
<dbReference type="Gene3D" id="1.25.10.10">
    <property type="entry name" value="Leucine-rich Repeat Variant"/>
    <property type="match status" value="1"/>
</dbReference>
<gene>
    <name evidence="3" type="ORF">E3Q17_00137</name>
</gene>
<dbReference type="GO" id="GO:0003682">
    <property type="term" value="F:chromatin binding"/>
    <property type="evidence" value="ECO:0007669"/>
    <property type="project" value="TreeGrafter"/>
</dbReference>
<organism evidence="3 4">
    <name type="scientific">Wallemia mellicola</name>
    <dbReference type="NCBI Taxonomy" id="1708541"/>
    <lineage>
        <taxon>Eukaryota</taxon>
        <taxon>Fungi</taxon>
        <taxon>Dikarya</taxon>
        <taxon>Basidiomycota</taxon>
        <taxon>Wallemiomycotina</taxon>
        <taxon>Wallemiomycetes</taxon>
        <taxon>Wallemiales</taxon>
        <taxon>Wallemiaceae</taxon>
        <taxon>Wallemia</taxon>
    </lineage>
</organism>
<evidence type="ECO:0000256" key="1">
    <source>
        <dbReference type="SAM" id="MobiDB-lite"/>
    </source>
</evidence>
<evidence type="ECO:0000313" key="4">
    <source>
        <dbReference type="Proteomes" id="UP000307169"/>
    </source>
</evidence>
<feature type="domain" description="SCD" evidence="2">
    <location>
        <begin position="303"/>
        <end position="388"/>
    </location>
</feature>
<dbReference type="InterPro" id="IPR039662">
    <property type="entry name" value="Cohesin_Scc3/SA"/>
</dbReference>
<accession>A0A4T0P4K8</accession>
<dbReference type="GO" id="GO:0007062">
    <property type="term" value="P:sister chromatid cohesion"/>
    <property type="evidence" value="ECO:0007669"/>
    <property type="project" value="UniProtKB-ARBA"/>
</dbReference>
<evidence type="ECO:0000313" key="3">
    <source>
        <dbReference type="EMBL" id="TIC05045.1"/>
    </source>
</evidence>
<feature type="region of interest" description="Disordered" evidence="1">
    <location>
        <begin position="1177"/>
        <end position="1303"/>
    </location>
</feature>
<feature type="compositionally biased region" description="Low complexity" evidence="1">
    <location>
        <begin position="1"/>
        <end position="16"/>
    </location>
</feature>
<feature type="compositionally biased region" description="Acidic residues" evidence="1">
    <location>
        <begin position="1203"/>
        <end position="1237"/>
    </location>
</feature>
<dbReference type="InterPro" id="IPR020839">
    <property type="entry name" value="SCD"/>
</dbReference>
<dbReference type="Pfam" id="PF21581">
    <property type="entry name" value="SCD"/>
    <property type="match status" value="1"/>
</dbReference>
<dbReference type="SUPFAM" id="SSF48371">
    <property type="entry name" value="ARM repeat"/>
    <property type="match status" value="1"/>
</dbReference>
<reference evidence="3 4" key="1">
    <citation type="submission" date="2019-03" db="EMBL/GenBank/DDBJ databases">
        <title>Sequencing 25 genomes of Wallemia mellicola.</title>
        <authorList>
            <person name="Gostincar C."/>
        </authorList>
    </citation>
    <scope>NUCLEOTIDE SEQUENCE [LARGE SCALE GENOMIC DNA]</scope>
    <source>
        <strain evidence="3 4">EXF-1262</strain>
    </source>
</reference>
<feature type="compositionally biased region" description="Basic residues" evidence="1">
    <location>
        <begin position="916"/>
        <end position="934"/>
    </location>
</feature>
<dbReference type="InterPro" id="IPR056396">
    <property type="entry name" value="HEAT_SCC3-SA"/>
</dbReference>
<dbReference type="InterPro" id="IPR016024">
    <property type="entry name" value="ARM-type_fold"/>
</dbReference>
<feature type="region of interest" description="Disordered" evidence="1">
    <location>
        <begin position="1"/>
        <end position="87"/>
    </location>
</feature>
<name>A0A4T0P4K8_9BASI</name>
<dbReference type="InterPro" id="IPR011989">
    <property type="entry name" value="ARM-like"/>
</dbReference>
<protein>
    <recommendedName>
        <fullName evidence="2">SCD domain-containing protein</fullName>
    </recommendedName>
</protein>
<dbReference type="InterPro" id="IPR013721">
    <property type="entry name" value="STAG"/>
</dbReference>
<evidence type="ECO:0000259" key="2">
    <source>
        <dbReference type="PROSITE" id="PS51425"/>
    </source>
</evidence>
<dbReference type="GO" id="GO:0005634">
    <property type="term" value="C:nucleus"/>
    <property type="evidence" value="ECO:0007669"/>
    <property type="project" value="TreeGrafter"/>
</dbReference>
<dbReference type="PANTHER" id="PTHR11199:SF0">
    <property type="entry name" value="LD34181P-RELATED"/>
    <property type="match status" value="1"/>
</dbReference>
<dbReference type="GO" id="GO:0000785">
    <property type="term" value="C:chromatin"/>
    <property type="evidence" value="ECO:0007669"/>
    <property type="project" value="TreeGrafter"/>
</dbReference>